<protein>
    <submittedName>
        <fullName evidence="1">Uncharacterized protein</fullName>
    </submittedName>
</protein>
<accession>A0A9P4SAF7</accession>
<organism evidence="1 2">
    <name type="scientific">Patellaria atrata CBS 101060</name>
    <dbReference type="NCBI Taxonomy" id="1346257"/>
    <lineage>
        <taxon>Eukaryota</taxon>
        <taxon>Fungi</taxon>
        <taxon>Dikarya</taxon>
        <taxon>Ascomycota</taxon>
        <taxon>Pezizomycotina</taxon>
        <taxon>Dothideomycetes</taxon>
        <taxon>Dothideomycetes incertae sedis</taxon>
        <taxon>Patellariales</taxon>
        <taxon>Patellariaceae</taxon>
        <taxon>Patellaria</taxon>
    </lineage>
</organism>
<dbReference type="AlphaFoldDB" id="A0A9P4SAF7"/>
<gene>
    <name evidence="1" type="ORF">M501DRAFT_1003617</name>
</gene>
<evidence type="ECO:0000313" key="2">
    <source>
        <dbReference type="Proteomes" id="UP000799429"/>
    </source>
</evidence>
<dbReference type="EMBL" id="MU006095">
    <property type="protein sequence ID" value="KAF2839063.1"/>
    <property type="molecule type" value="Genomic_DNA"/>
</dbReference>
<name>A0A9P4SAF7_9PEZI</name>
<sequence>MCRTASLRVLEKQYSSILWELFTSGSARISVDLDTSNAFASEVWYIPETSSPTDFIYSLSYNRIYR</sequence>
<evidence type="ECO:0000313" key="1">
    <source>
        <dbReference type="EMBL" id="KAF2839063.1"/>
    </source>
</evidence>
<reference evidence="1" key="1">
    <citation type="journal article" date="2020" name="Stud. Mycol.">
        <title>101 Dothideomycetes genomes: a test case for predicting lifestyles and emergence of pathogens.</title>
        <authorList>
            <person name="Haridas S."/>
            <person name="Albert R."/>
            <person name="Binder M."/>
            <person name="Bloem J."/>
            <person name="Labutti K."/>
            <person name="Salamov A."/>
            <person name="Andreopoulos B."/>
            <person name="Baker S."/>
            <person name="Barry K."/>
            <person name="Bills G."/>
            <person name="Bluhm B."/>
            <person name="Cannon C."/>
            <person name="Castanera R."/>
            <person name="Culley D."/>
            <person name="Daum C."/>
            <person name="Ezra D."/>
            <person name="Gonzalez J."/>
            <person name="Henrissat B."/>
            <person name="Kuo A."/>
            <person name="Liang C."/>
            <person name="Lipzen A."/>
            <person name="Lutzoni F."/>
            <person name="Magnuson J."/>
            <person name="Mondo S."/>
            <person name="Nolan M."/>
            <person name="Ohm R."/>
            <person name="Pangilinan J."/>
            <person name="Park H.-J."/>
            <person name="Ramirez L."/>
            <person name="Alfaro M."/>
            <person name="Sun H."/>
            <person name="Tritt A."/>
            <person name="Yoshinaga Y."/>
            <person name="Zwiers L.-H."/>
            <person name="Turgeon B."/>
            <person name="Goodwin S."/>
            <person name="Spatafora J."/>
            <person name="Crous P."/>
            <person name="Grigoriev I."/>
        </authorList>
    </citation>
    <scope>NUCLEOTIDE SEQUENCE</scope>
    <source>
        <strain evidence="1">CBS 101060</strain>
    </source>
</reference>
<keyword evidence="2" id="KW-1185">Reference proteome</keyword>
<dbReference type="Proteomes" id="UP000799429">
    <property type="component" value="Unassembled WGS sequence"/>
</dbReference>
<proteinExistence type="predicted"/>
<comment type="caution">
    <text evidence="1">The sequence shown here is derived from an EMBL/GenBank/DDBJ whole genome shotgun (WGS) entry which is preliminary data.</text>
</comment>